<accession>A0A0S2MVJ6</accession>
<keyword evidence="2" id="KW-1185">Reference proteome</keyword>
<dbReference type="RefSeq" id="YP_009187950.1">
    <property type="nucleotide sequence ID" value="NC_028661.1"/>
</dbReference>
<sequence length="127" mass="14637">MKLTNEQIKAKYPETAERLIGERRVLRRLLNAIRGSGYTFRINNGEDFECDFTQDVVTGMDACMATDEDHVVVYRARPDDGTFERIGKFWLVYGNSPSEVIADYSAKQSFESLFSRWFDEATEGEDM</sequence>
<evidence type="ECO:0000313" key="2">
    <source>
        <dbReference type="Proteomes" id="UP000203372"/>
    </source>
</evidence>
<dbReference type="KEGG" id="vg:26516502"/>
<protein>
    <submittedName>
        <fullName evidence="1">Uncharacterized protein</fullName>
    </submittedName>
</protein>
<dbReference type="GeneID" id="26516502"/>
<reference evidence="1 2" key="1">
    <citation type="submission" date="2015-11" db="EMBL/GenBank/DDBJ databases">
        <title>Bacteriophage PPPL-1 effective to Pseudomonas syringae pathovars.</title>
        <authorList>
            <person name="Yu J.-G."/>
            <person name="Lim J.-A."/>
            <person name="Heu S."/>
            <person name="Oh C.-S."/>
        </authorList>
    </citation>
    <scope>NUCLEOTIDE SEQUENCE [LARGE SCALE GENOMIC DNA]</scope>
</reference>
<proteinExistence type="predicted"/>
<dbReference type="EMBL" id="KU064779">
    <property type="protein sequence ID" value="ALO79965.1"/>
    <property type="molecule type" value="Genomic_DNA"/>
</dbReference>
<organism evidence="1 2">
    <name type="scientific">Pseudomonas phage PPPL-1</name>
    <dbReference type="NCBI Taxonomy" id="1755692"/>
    <lineage>
        <taxon>Viruses</taxon>
        <taxon>Duplodnaviria</taxon>
        <taxon>Heunggongvirae</taxon>
        <taxon>Uroviricota</taxon>
        <taxon>Caudoviricetes</taxon>
        <taxon>Autographivirales</taxon>
        <taxon>Autotranscriptaviridae</taxon>
        <taxon>Studiervirinae</taxon>
        <taxon>Hennigervirus</taxon>
        <taxon>Hennigervirus PPPL1</taxon>
        <taxon>Ghunavirus PPPL1</taxon>
    </lineage>
</organism>
<evidence type="ECO:0000313" key="1">
    <source>
        <dbReference type="EMBL" id="ALO79965.1"/>
    </source>
</evidence>
<name>A0A0S2MVJ6_9CAUD</name>
<gene>
    <name evidence="1" type="ORF">PPPL1_005</name>
</gene>
<dbReference type="Proteomes" id="UP000203372">
    <property type="component" value="Segment"/>
</dbReference>